<organism evidence="2 3">
    <name type="scientific">Deinandra increscens subsp. villosa</name>
    <dbReference type="NCBI Taxonomy" id="3103831"/>
    <lineage>
        <taxon>Eukaryota</taxon>
        <taxon>Viridiplantae</taxon>
        <taxon>Streptophyta</taxon>
        <taxon>Embryophyta</taxon>
        <taxon>Tracheophyta</taxon>
        <taxon>Spermatophyta</taxon>
        <taxon>Magnoliopsida</taxon>
        <taxon>eudicotyledons</taxon>
        <taxon>Gunneridae</taxon>
        <taxon>Pentapetalae</taxon>
        <taxon>asterids</taxon>
        <taxon>campanulids</taxon>
        <taxon>Asterales</taxon>
        <taxon>Asteraceae</taxon>
        <taxon>Asteroideae</taxon>
        <taxon>Heliantheae alliance</taxon>
        <taxon>Madieae</taxon>
        <taxon>Madiinae</taxon>
        <taxon>Deinandra</taxon>
    </lineage>
</organism>
<keyword evidence="3" id="KW-1185">Reference proteome</keyword>
<evidence type="ECO:0000313" key="2">
    <source>
        <dbReference type="EMBL" id="KAK9078880.1"/>
    </source>
</evidence>
<evidence type="ECO:0000313" key="3">
    <source>
        <dbReference type="Proteomes" id="UP001408789"/>
    </source>
</evidence>
<dbReference type="EMBL" id="JBCNJP010000006">
    <property type="protein sequence ID" value="KAK9078880.1"/>
    <property type="molecule type" value="Genomic_DNA"/>
</dbReference>
<accession>A0AAP0DPN1</accession>
<dbReference type="PANTHER" id="PTHR34130:SF13">
    <property type="entry name" value="DUF4005 DOMAIN-CONTAINING PROTEIN"/>
    <property type="match status" value="1"/>
</dbReference>
<comment type="caution">
    <text evidence="2">The sequence shown here is derived from an EMBL/GenBank/DDBJ whole genome shotgun (WGS) entry which is preliminary data.</text>
</comment>
<protein>
    <submittedName>
        <fullName evidence="2">Uncharacterized protein</fullName>
    </submittedName>
</protein>
<evidence type="ECO:0000256" key="1">
    <source>
        <dbReference type="SAM" id="MobiDB-lite"/>
    </source>
</evidence>
<feature type="region of interest" description="Disordered" evidence="1">
    <location>
        <begin position="127"/>
        <end position="164"/>
    </location>
</feature>
<dbReference type="Proteomes" id="UP001408789">
    <property type="component" value="Unassembled WGS sequence"/>
</dbReference>
<name>A0AAP0DPN1_9ASTR</name>
<gene>
    <name evidence="2" type="ORF">SSX86_002938</name>
</gene>
<feature type="compositionally biased region" description="Basic and acidic residues" evidence="1">
    <location>
        <begin position="26"/>
        <end position="35"/>
    </location>
</feature>
<sequence length="223" mass="25063">MGVKDEELEAFETLSLSDFPTTNDHNSGDIQDHHNNPPSPATDQDCFEFYRGGSSNGLSENHMMMSHAEDMISGGKLIPINNQPPPKTIPQHQNHNQDKQIDRYRGRCESMRELKSTKGNVIFRNSHSLDHKKLNRNPKPTHEPTDINRNSLSNRSTSSRFVFGPLKVPSEMDLRDIRNRQIAQKNNASDRFPGGDNRKTSWGVIGLLSCKRSGSVAVTMPLS</sequence>
<dbReference type="AlphaFoldDB" id="A0AAP0DPN1"/>
<dbReference type="PANTHER" id="PTHR34130">
    <property type="entry name" value="OS08G0243800 PROTEIN"/>
    <property type="match status" value="1"/>
</dbReference>
<feature type="compositionally biased region" description="Acidic residues" evidence="1">
    <location>
        <begin position="1"/>
        <end position="10"/>
    </location>
</feature>
<proteinExistence type="predicted"/>
<reference evidence="2 3" key="1">
    <citation type="submission" date="2024-04" db="EMBL/GenBank/DDBJ databases">
        <title>The reference genome of an endangered Asteraceae, Deinandra increscens subsp. villosa, native to the Central Coast of California.</title>
        <authorList>
            <person name="Guilliams M."/>
            <person name="Hasenstab-Lehman K."/>
            <person name="Meyer R."/>
            <person name="Mcevoy S."/>
        </authorList>
    </citation>
    <scope>NUCLEOTIDE SEQUENCE [LARGE SCALE GENOMIC DNA]</scope>
    <source>
        <tissue evidence="2">Leaf</tissue>
    </source>
</reference>
<feature type="compositionally biased region" description="Polar residues" evidence="1">
    <location>
        <begin position="14"/>
        <end position="25"/>
    </location>
</feature>
<feature type="region of interest" description="Disordered" evidence="1">
    <location>
        <begin position="1"/>
        <end position="44"/>
    </location>
</feature>
<feature type="compositionally biased region" description="Low complexity" evidence="1">
    <location>
        <begin position="148"/>
        <end position="160"/>
    </location>
</feature>